<protein>
    <recommendedName>
        <fullName evidence="3">DUF4252 domain-containing protein</fullName>
    </recommendedName>
</protein>
<evidence type="ECO:0008006" key="3">
    <source>
        <dbReference type="Google" id="ProtNLM"/>
    </source>
</evidence>
<keyword evidence="1" id="KW-0732">Signal</keyword>
<evidence type="ECO:0000313" key="2">
    <source>
        <dbReference type="EMBL" id="CAA6816892.1"/>
    </source>
</evidence>
<dbReference type="EMBL" id="CACVAQ010000242">
    <property type="protein sequence ID" value="CAA6816892.1"/>
    <property type="molecule type" value="Genomic_DNA"/>
</dbReference>
<evidence type="ECO:0000256" key="1">
    <source>
        <dbReference type="SAM" id="SignalP"/>
    </source>
</evidence>
<accession>A0A6S6T7W3</accession>
<organism evidence="2">
    <name type="scientific">uncultured Aureispira sp</name>
    <dbReference type="NCBI Taxonomy" id="1331704"/>
    <lineage>
        <taxon>Bacteria</taxon>
        <taxon>Pseudomonadati</taxon>
        <taxon>Bacteroidota</taxon>
        <taxon>Saprospiria</taxon>
        <taxon>Saprospirales</taxon>
        <taxon>Saprospiraceae</taxon>
        <taxon>Aureispira</taxon>
        <taxon>environmental samples</taxon>
    </lineage>
</organism>
<feature type="signal peptide" evidence="1">
    <location>
        <begin position="1"/>
        <end position="18"/>
    </location>
</feature>
<feature type="chain" id="PRO_5028475793" description="DUF4252 domain-containing protein" evidence="1">
    <location>
        <begin position="19"/>
        <end position="157"/>
    </location>
</feature>
<reference evidence="2" key="1">
    <citation type="submission" date="2020-01" db="EMBL/GenBank/DDBJ databases">
        <authorList>
            <person name="Meier V. D."/>
            <person name="Meier V D."/>
        </authorList>
    </citation>
    <scope>NUCLEOTIDE SEQUENCE</scope>
    <source>
        <strain evidence="2">HLG_WM_MAG_10</strain>
    </source>
</reference>
<proteinExistence type="predicted"/>
<name>A0A6S6T7W3_9BACT</name>
<gene>
    <name evidence="2" type="ORF">HELGO_WM42493</name>
</gene>
<sequence length="157" mass="17371">MKTLSVLLLLFISTMSFAQAVAKPNTALLDAAIEQYLKEMKTSFKIVPSEFIIEVADKSIYQNVQKKVGSSTIITKTKKELQDYSLQKKGKSVGFFILEVEKMGDKYVVDIMDDAIKSNGGAFSYDSIGAGRACELTFSANFKFETIDCLLLPSDPQ</sequence>
<dbReference type="AlphaFoldDB" id="A0A6S6T7W3"/>